<feature type="domain" description="HTH marR-type" evidence="1">
    <location>
        <begin position="12"/>
        <end position="144"/>
    </location>
</feature>
<proteinExistence type="predicted"/>
<protein>
    <submittedName>
        <fullName evidence="2">MarR family transcriptional regulator</fullName>
    </submittedName>
</protein>
<dbReference type="Proteomes" id="UP001500621">
    <property type="component" value="Unassembled WGS sequence"/>
</dbReference>
<dbReference type="PRINTS" id="PR00598">
    <property type="entry name" value="HTHMARR"/>
</dbReference>
<dbReference type="RefSeq" id="WP_345262355.1">
    <property type="nucleotide sequence ID" value="NZ_BAABIM010000001.1"/>
</dbReference>
<dbReference type="InterPro" id="IPR000835">
    <property type="entry name" value="HTH_MarR-typ"/>
</dbReference>
<dbReference type="PROSITE" id="PS50995">
    <property type="entry name" value="HTH_MARR_2"/>
    <property type="match status" value="1"/>
</dbReference>
<evidence type="ECO:0000259" key="1">
    <source>
        <dbReference type="PROSITE" id="PS50995"/>
    </source>
</evidence>
<reference evidence="3" key="1">
    <citation type="journal article" date="2019" name="Int. J. Syst. Evol. Microbiol.">
        <title>The Global Catalogue of Microorganisms (GCM) 10K type strain sequencing project: providing services to taxonomists for standard genome sequencing and annotation.</title>
        <authorList>
            <consortium name="The Broad Institute Genomics Platform"/>
            <consortium name="The Broad Institute Genome Sequencing Center for Infectious Disease"/>
            <person name="Wu L."/>
            <person name="Ma J."/>
        </authorList>
    </citation>
    <scope>NUCLEOTIDE SEQUENCE [LARGE SCALE GENOMIC DNA]</scope>
    <source>
        <strain evidence="3">JCM 18127</strain>
    </source>
</reference>
<dbReference type="EMBL" id="BAABIM010000001">
    <property type="protein sequence ID" value="GAA4670457.1"/>
    <property type="molecule type" value="Genomic_DNA"/>
</dbReference>
<organism evidence="2 3">
    <name type="scientific">Nocardioides nanhaiensis</name>
    <dbReference type="NCBI Taxonomy" id="1476871"/>
    <lineage>
        <taxon>Bacteria</taxon>
        <taxon>Bacillati</taxon>
        <taxon>Actinomycetota</taxon>
        <taxon>Actinomycetes</taxon>
        <taxon>Propionibacteriales</taxon>
        <taxon>Nocardioidaceae</taxon>
        <taxon>Nocardioides</taxon>
    </lineage>
</organism>
<dbReference type="SUPFAM" id="SSF46785">
    <property type="entry name" value="Winged helix' DNA-binding domain"/>
    <property type="match status" value="1"/>
</dbReference>
<evidence type="ECO:0000313" key="2">
    <source>
        <dbReference type="EMBL" id="GAA4670457.1"/>
    </source>
</evidence>
<sequence length="149" mass="16173">MGDERDVGPAVRRRLIYQLKHSLLRLEELHAAHLEGSGVTARELGALLLLADREPESQQQAALRLGVDRTSMVALLDGLEAKAFVVRRPDPADRRRNVVELTDAGRATLDVATRASDEAERELLADLDPPDAALLRELLGRLVIGSGGG</sequence>
<evidence type="ECO:0000313" key="3">
    <source>
        <dbReference type="Proteomes" id="UP001500621"/>
    </source>
</evidence>
<dbReference type="Gene3D" id="1.10.10.10">
    <property type="entry name" value="Winged helix-like DNA-binding domain superfamily/Winged helix DNA-binding domain"/>
    <property type="match status" value="1"/>
</dbReference>
<keyword evidence="3" id="KW-1185">Reference proteome</keyword>
<gene>
    <name evidence="2" type="ORF">GCM10023226_03780</name>
</gene>
<dbReference type="InterPro" id="IPR039422">
    <property type="entry name" value="MarR/SlyA-like"/>
</dbReference>
<dbReference type="Pfam" id="PF12802">
    <property type="entry name" value="MarR_2"/>
    <property type="match status" value="1"/>
</dbReference>
<dbReference type="PANTHER" id="PTHR33164">
    <property type="entry name" value="TRANSCRIPTIONAL REGULATOR, MARR FAMILY"/>
    <property type="match status" value="1"/>
</dbReference>
<dbReference type="SMART" id="SM00347">
    <property type="entry name" value="HTH_MARR"/>
    <property type="match status" value="1"/>
</dbReference>
<name>A0ABP8VTP2_9ACTN</name>
<dbReference type="PANTHER" id="PTHR33164:SF99">
    <property type="entry name" value="MARR FAMILY REGULATORY PROTEIN"/>
    <property type="match status" value="1"/>
</dbReference>
<dbReference type="InterPro" id="IPR036388">
    <property type="entry name" value="WH-like_DNA-bd_sf"/>
</dbReference>
<comment type="caution">
    <text evidence="2">The sequence shown here is derived from an EMBL/GenBank/DDBJ whole genome shotgun (WGS) entry which is preliminary data.</text>
</comment>
<accession>A0ABP8VTP2</accession>
<dbReference type="InterPro" id="IPR036390">
    <property type="entry name" value="WH_DNA-bd_sf"/>
</dbReference>